<protein>
    <recommendedName>
        <fullName evidence="3">SpoVT-AbrB domain-containing protein</fullName>
    </recommendedName>
</protein>
<gene>
    <name evidence="1" type="ORF">O1G21_21165</name>
</gene>
<organism evidence="1 2">
    <name type="scientific">Kitasatospora cathayae</name>
    <dbReference type="NCBI Taxonomy" id="3004092"/>
    <lineage>
        <taxon>Bacteria</taxon>
        <taxon>Bacillati</taxon>
        <taxon>Actinomycetota</taxon>
        <taxon>Actinomycetes</taxon>
        <taxon>Kitasatosporales</taxon>
        <taxon>Streptomycetaceae</taxon>
        <taxon>Kitasatospora</taxon>
    </lineage>
</organism>
<reference evidence="2" key="1">
    <citation type="submission" date="2022-12" db="EMBL/GenBank/DDBJ databases">
        <authorList>
            <person name="Mo P."/>
        </authorList>
    </citation>
    <scope>NUCLEOTIDE SEQUENCE [LARGE SCALE GENOMIC DNA]</scope>
    <source>
        <strain evidence="2">HUAS 3-15</strain>
    </source>
</reference>
<dbReference type="EMBL" id="CP115450">
    <property type="protein sequence ID" value="WBP88091.1"/>
    <property type="molecule type" value="Genomic_DNA"/>
</dbReference>
<name>A0ABY7Q664_9ACTN</name>
<evidence type="ECO:0008006" key="3">
    <source>
        <dbReference type="Google" id="ProtNLM"/>
    </source>
</evidence>
<sequence>MIREPAEVTIDAAGNVQIPLGVLVEAGIDTNSAVLAYSDGDGRVVLRRAADAIQDLLDGNGL</sequence>
<evidence type="ECO:0000313" key="1">
    <source>
        <dbReference type="EMBL" id="WBP88091.1"/>
    </source>
</evidence>
<keyword evidence="2" id="KW-1185">Reference proteome</keyword>
<dbReference type="Proteomes" id="UP001212821">
    <property type="component" value="Chromosome"/>
</dbReference>
<evidence type="ECO:0000313" key="2">
    <source>
        <dbReference type="Proteomes" id="UP001212821"/>
    </source>
</evidence>
<dbReference type="RefSeq" id="WP_270146062.1">
    <property type="nucleotide sequence ID" value="NZ_CP115450.1"/>
</dbReference>
<accession>A0ABY7Q664</accession>
<proteinExistence type="predicted"/>